<feature type="transmembrane region" description="Helical" evidence="6">
    <location>
        <begin position="88"/>
        <end position="111"/>
    </location>
</feature>
<keyword evidence="3 6" id="KW-0812">Transmembrane</keyword>
<dbReference type="EMBL" id="JACIJH010000001">
    <property type="protein sequence ID" value="MBB5704810.1"/>
    <property type="molecule type" value="Genomic_DNA"/>
</dbReference>
<dbReference type="InterPro" id="IPR051401">
    <property type="entry name" value="GtrA_CellWall_Glycosyl"/>
</dbReference>
<evidence type="ECO:0000259" key="7">
    <source>
        <dbReference type="Pfam" id="PF04138"/>
    </source>
</evidence>
<protein>
    <submittedName>
        <fullName evidence="8">Putative flippase GtrA</fullName>
    </submittedName>
</protein>
<comment type="similarity">
    <text evidence="2">Belongs to the GtrA family.</text>
</comment>
<reference evidence="8 9" key="1">
    <citation type="submission" date="2020-08" db="EMBL/GenBank/DDBJ databases">
        <title>Genomic Encyclopedia of Type Strains, Phase IV (KMG-IV): sequencing the most valuable type-strain genomes for metagenomic binning, comparative biology and taxonomic classification.</title>
        <authorList>
            <person name="Goeker M."/>
        </authorList>
    </citation>
    <scope>NUCLEOTIDE SEQUENCE [LARGE SCALE GENOMIC DNA]</scope>
    <source>
        <strain evidence="8 9">DSM 27163</strain>
    </source>
</reference>
<evidence type="ECO:0000256" key="5">
    <source>
        <dbReference type="ARBA" id="ARBA00023136"/>
    </source>
</evidence>
<accession>A0A7W9B217</accession>
<dbReference type="Proteomes" id="UP000537161">
    <property type="component" value="Unassembled WGS sequence"/>
</dbReference>
<sequence length="144" mass="14937">MIDRIARLIGAARRGEARWLAYLFASGLALGTDAGLFLLLLGGGVAPVAASALGYGMGILVHWLVSSRLVFADGTAARGSGERHRQKLLFVGSALVGLAVTTAIVGAGSALGLDPRLAKLAAILVSFQTTYLLRRHIVFRPAAA</sequence>
<dbReference type="AlphaFoldDB" id="A0A7W9B217"/>
<name>A0A7W9B217_9SPHN</name>
<keyword evidence="4 6" id="KW-1133">Transmembrane helix</keyword>
<gene>
    <name evidence="8" type="ORF">FHR21_000135</name>
</gene>
<evidence type="ECO:0000313" key="9">
    <source>
        <dbReference type="Proteomes" id="UP000537161"/>
    </source>
</evidence>
<evidence type="ECO:0000313" key="8">
    <source>
        <dbReference type="EMBL" id="MBB5704810.1"/>
    </source>
</evidence>
<keyword evidence="5 6" id="KW-0472">Membrane</keyword>
<dbReference type="GO" id="GO:0000271">
    <property type="term" value="P:polysaccharide biosynthetic process"/>
    <property type="evidence" value="ECO:0007669"/>
    <property type="project" value="InterPro"/>
</dbReference>
<feature type="transmembrane region" description="Helical" evidence="6">
    <location>
        <begin position="20"/>
        <end position="42"/>
    </location>
</feature>
<dbReference type="Pfam" id="PF04138">
    <property type="entry name" value="GtrA_DPMS_TM"/>
    <property type="match status" value="1"/>
</dbReference>
<evidence type="ECO:0000256" key="6">
    <source>
        <dbReference type="SAM" id="Phobius"/>
    </source>
</evidence>
<dbReference type="PANTHER" id="PTHR38459:SF1">
    <property type="entry name" value="PROPHAGE BACTOPRENOL-LINKED GLUCOSE TRANSLOCASE HOMOLOG"/>
    <property type="match status" value="1"/>
</dbReference>
<evidence type="ECO:0000256" key="2">
    <source>
        <dbReference type="ARBA" id="ARBA00009399"/>
    </source>
</evidence>
<feature type="domain" description="GtrA/DPMS transmembrane" evidence="7">
    <location>
        <begin position="22"/>
        <end position="139"/>
    </location>
</feature>
<evidence type="ECO:0000256" key="3">
    <source>
        <dbReference type="ARBA" id="ARBA00022692"/>
    </source>
</evidence>
<dbReference type="GO" id="GO:0005886">
    <property type="term" value="C:plasma membrane"/>
    <property type="evidence" value="ECO:0007669"/>
    <property type="project" value="TreeGrafter"/>
</dbReference>
<dbReference type="PANTHER" id="PTHR38459">
    <property type="entry name" value="PROPHAGE BACTOPRENOL-LINKED GLUCOSE TRANSLOCASE HOMOLOG"/>
    <property type="match status" value="1"/>
</dbReference>
<comment type="caution">
    <text evidence="8">The sequence shown here is derived from an EMBL/GenBank/DDBJ whole genome shotgun (WGS) entry which is preliminary data.</text>
</comment>
<feature type="transmembrane region" description="Helical" evidence="6">
    <location>
        <begin position="48"/>
        <end position="67"/>
    </location>
</feature>
<keyword evidence="9" id="KW-1185">Reference proteome</keyword>
<comment type="subcellular location">
    <subcellularLocation>
        <location evidence="1">Membrane</location>
        <topology evidence="1">Multi-pass membrane protein</topology>
    </subcellularLocation>
</comment>
<dbReference type="InterPro" id="IPR007267">
    <property type="entry name" value="GtrA_DPMS_TM"/>
</dbReference>
<proteinExistence type="inferred from homology"/>
<evidence type="ECO:0000256" key="4">
    <source>
        <dbReference type="ARBA" id="ARBA00022989"/>
    </source>
</evidence>
<evidence type="ECO:0000256" key="1">
    <source>
        <dbReference type="ARBA" id="ARBA00004141"/>
    </source>
</evidence>
<dbReference type="RefSeq" id="WP_184094291.1">
    <property type="nucleotide sequence ID" value="NZ_JACIJH010000001.1"/>
</dbReference>
<organism evidence="8 9">
    <name type="scientific">Sphingopyxis panaciterrulae</name>
    <dbReference type="NCBI Taxonomy" id="462372"/>
    <lineage>
        <taxon>Bacteria</taxon>
        <taxon>Pseudomonadati</taxon>
        <taxon>Pseudomonadota</taxon>
        <taxon>Alphaproteobacteria</taxon>
        <taxon>Sphingomonadales</taxon>
        <taxon>Sphingomonadaceae</taxon>
        <taxon>Sphingopyxis</taxon>
    </lineage>
</organism>